<protein>
    <submittedName>
        <fullName evidence="1">Uncharacterized protein</fullName>
    </submittedName>
</protein>
<organism evidence="1 2">
    <name type="scientific">Violaceomyces palustris</name>
    <dbReference type="NCBI Taxonomy" id="1673888"/>
    <lineage>
        <taxon>Eukaryota</taxon>
        <taxon>Fungi</taxon>
        <taxon>Dikarya</taxon>
        <taxon>Basidiomycota</taxon>
        <taxon>Ustilaginomycotina</taxon>
        <taxon>Ustilaginomycetes</taxon>
        <taxon>Violaceomycetales</taxon>
        <taxon>Violaceomycetaceae</taxon>
        <taxon>Violaceomyces</taxon>
    </lineage>
</organism>
<sequence length="263" mass="28221">MDSDSMSHSSSSSASAAVAAATGAEPRSSPSESQTTNSVKVFKPPSTDSASWRLPPPPAEDPKPTASEIKAAFVDHIAQRHGPDAPLMTRAMREKEDIRLGRVKRTYESVRIRIRFSDRTQIESTFPSKSTLPVIYDFVKSTLSPEAAGKPFTLYQTPPKRDLLPNDPKLKGKTLSELGMVPAAVLSIRWSDPEMNGNSFPAPLKQQLLSSAQDLPPPPTFDGPSAAGGQGKTAGGTDSKEGESKPKESKPMPKWLKGLAGKK</sequence>
<gene>
    <name evidence="1" type="ORF">IE53DRAFT_389121</name>
</gene>
<dbReference type="Proteomes" id="UP000245626">
    <property type="component" value="Unassembled WGS sequence"/>
</dbReference>
<proteinExistence type="predicted"/>
<name>A0ACD0NS81_9BASI</name>
<reference evidence="1 2" key="1">
    <citation type="journal article" date="2018" name="Mol. Biol. Evol.">
        <title>Broad Genomic Sampling Reveals a Smut Pathogenic Ancestry of the Fungal Clade Ustilaginomycotina.</title>
        <authorList>
            <person name="Kijpornyongpan T."/>
            <person name="Mondo S.J."/>
            <person name="Barry K."/>
            <person name="Sandor L."/>
            <person name="Lee J."/>
            <person name="Lipzen A."/>
            <person name="Pangilinan J."/>
            <person name="LaButti K."/>
            <person name="Hainaut M."/>
            <person name="Henrissat B."/>
            <person name="Grigoriev I.V."/>
            <person name="Spatafora J.W."/>
            <person name="Aime M.C."/>
        </authorList>
    </citation>
    <scope>NUCLEOTIDE SEQUENCE [LARGE SCALE GENOMIC DNA]</scope>
    <source>
        <strain evidence="1 2">SA 807</strain>
    </source>
</reference>
<dbReference type="EMBL" id="KZ820162">
    <property type="protein sequence ID" value="PWN48658.1"/>
    <property type="molecule type" value="Genomic_DNA"/>
</dbReference>
<evidence type="ECO:0000313" key="2">
    <source>
        <dbReference type="Proteomes" id="UP000245626"/>
    </source>
</evidence>
<keyword evidence="2" id="KW-1185">Reference proteome</keyword>
<accession>A0ACD0NS81</accession>
<evidence type="ECO:0000313" key="1">
    <source>
        <dbReference type="EMBL" id="PWN48658.1"/>
    </source>
</evidence>